<dbReference type="InterPro" id="IPR045114">
    <property type="entry name" value="Csn12-like"/>
</dbReference>
<evidence type="ECO:0000259" key="3">
    <source>
        <dbReference type="Pfam" id="PF01399"/>
    </source>
</evidence>
<evidence type="ECO:0000313" key="4">
    <source>
        <dbReference type="EMBL" id="KAI5949083.1"/>
    </source>
</evidence>
<organism evidence="4 5">
    <name type="scientific">Candida theae</name>
    <dbReference type="NCBI Taxonomy" id="1198502"/>
    <lineage>
        <taxon>Eukaryota</taxon>
        <taxon>Fungi</taxon>
        <taxon>Dikarya</taxon>
        <taxon>Ascomycota</taxon>
        <taxon>Saccharomycotina</taxon>
        <taxon>Pichiomycetes</taxon>
        <taxon>Debaryomycetaceae</taxon>
        <taxon>Candida/Lodderomyces clade</taxon>
        <taxon>Candida</taxon>
    </lineage>
</organism>
<dbReference type="RefSeq" id="XP_051606593.1">
    <property type="nucleotide sequence ID" value="XM_051754473.1"/>
</dbReference>
<name>A0AAD5BA75_9ASCO</name>
<dbReference type="EMBL" id="JAIHNG010000165">
    <property type="protein sequence ID" value="KAI5949083.1"/>
    <property type="molecule type" value="Genomic_DNA"/>
</dbReference>
<dbReference type="SMART" id="SM00753">
    <property type="entry name" value="PAM"/>
    <property type="match status" value="1"/>
</dbReference>
<dbReference type="AlphaFoldDB" id="A0AAD5BA75"/>
<dbReference type="Pfam" id="PF01399">
    <property type="entry name" value="PCI"/>
    <property type="match status" value="1"/>
</dbReference>
<protein>
    <submittedName>
        <fullName evidence="4">CSN12</fullName>
    </submittedName>
</protein>
<dbReference type="PANTHER" id="PTHR12732:SF0">
    <property type="entry name" value="PCI DOMAIN-CONTAINING PROTEIN 2"/>
    <property type="match status" value="1"/>
</dbReference>
<reference evidence="4 5" key="1">
    <citation type="journal article" date="2022" name="DNA Res.">
        <title>Genome analysis of five recently described species of the CUG-Ser clade uncovers Candida theae as a new hybrid lineage with pathogenic potential in the Candida parapsilosis species complex.</title>
        <authorList>
            <person name="Mixao V."/>
            <person name="Del Olmo V."/>
            <person name="Hegedusova E."/>
            <person name="Saus E."/>
            <person name="Pryszcz L."/>
            <person name="Cillingova A."/>
            <person name="Nosek J."/>
            <person name="Gabaldon T."/>
        </authorList>
    </citation>
    <scope>NUCLEOTIDE SEQUENCE [LARGE SCALE GENOMIC DNA]</scope>
    <source>
        <strain evidence="4 5">CBS 12239</strain>
    </source>
</reference>
<dbReference type="PANTHER" id="PTHR12732">
    <property type="entry name" value="UNCHARACTERIZED PROTEASOME COMPONENT REGION PCI-CONTAINING"/>
    <property type="match status" value="1"/>
</dbReference>
<dbReference type="InterPro" id="IPR000717">
    <property type="entry name" value="PCI_dom"/>
</dbReference>
<keyword evidence="5" id="KW-1185">Reference proteome</keyword>
<evidence type="ECO:0000256" key="2">
    <source>
        <dbReference type="SAM" id="MobiDB-lite"/>
    </source>
</evidence>
<accession>A0AAD5BA75</accession>
<dbReference type="Gene3D" id="1.10.10.10">
    <property type="entry name" value="Winged helix-like DNA-binding domain superfamily/Winged helix DNA-binding domain"/>
    <property type="match status" value="1"/>
</dbReference>
<feature type="domain" description="PCI" evidence="3">
    <location>
        <begin position="441"/>
        <end position="475"/>
    </location>
</feature>
<dbReference type="GO" id="GO:0003690">
    <property type="term" value="F:double-stranded DNA binding"/>
    <property type="evidence" value="ECO:0007669"/>
    <property type="project" value="InterPro"/>
</dbReference>
<dbReference type="InterPro" id="IPR036388">
    <property type="entry name" value="WH-like_DNA-bd_sf"/>
</dbReference>
<dbReference type="GO" id="GO:0003723">
    <property type="term" value="F:RNA binding"/>
    <property type="evidence" value="ECO:0007669"/>
    <property type="project" value="InterPro"/>
</dbReference>
<proteinExistence type="inferred from homology"/>
<evidence type="ECO:0000313" key="5">
    <source>
        <dbReference type="Proteomes" id="UP001204833"/>
    </source>
</evidence>
<comment type="similarity">
    <text evidence="1">Belongs to the CSN12 family.</text>
</comment>
<feature type="region of interest" description="Disordered" evidence="2">
    <location>
        <begin position="401"/>
        <end position="431"/>
    </location>
</feature>
<dbReference type="GeneID" id="76152957"/>
<sequence length="488" mass="54867">MNSSGSSSNNSYTLKSYLSQVESSIQNKNARKLQKLLMINHAKARARAEFPEPSVFDLYNLNKFGPVITHHLQVLKSAYITHSSASCFENMNLQCSNLVKASEQIEGNWIMPVILSCFGDLIALYKVATDRAPEDLDMIIADSEFDDWGGGGNSNTTASKKKVSKLEELINTLKMGFNLSNNDKTLDVKLSKRNDVYFFLANLIKYYFKMGKIALAKSAINSVKAGNKTLPNMTANASTSANAITYLYYQALVSLDDGQYVESEDALNRAMDLIANHTDKSSKQLQSLLKILIPLKLYNKGKIPHESVWQRFPDLKLMYRDNFLDAILRGDLYKYERCMEKFQLVLLKNHLYILMELLRQFVQLKVVHKTYKITSELQTGEKSTPFSAFKVALELSLCPSQKEEEGGGKEKGDQENGGTGNGIGNADNKDEEDNVMSYSRHISDYEVESIVCNLITQGYIRGYVSNTNRVVVFSKSLPFPKIADVKIE</sequence>
<gene>
    <name evidence="4" type="ORF">KGF57_004913</name>
</gene>
<dbReference type="Proteomes" id="UP001204833">
    <property type="component" value="Unassembled WGS sequence"/>
</dbReference>
<comment type="caution">
    <text evidence="4">The sequence shown here is derived from an EMBL/GenBank/DDBJ whole genome shotgun (WGS) entry which is preliminary data.</text>
</comment>
<evidence type="ECO:0000256" key="1">
    <source>
        <dbReference type="ARBA" id="ARBA00025771"/>
    </source>
</evidence>
<feature type="compositionally biased region" description="Basic and acidic residues" evidence="2">
    <location>
        <begin position="401"/>
        <end position="414"/>
    </location>
</feature>